<reference evidence="1 2" key="1">
    <citation type="submission" date="2020-07" db="EMBL/GenBank/DDBJ databases">
        <title>Complete genome sequence analysis of Acidithiobacillus ferrivorans XJFY6S-08 reveals extreme environmental adaptation to alpine acid mine drainage.</title>
        <authorList>
            <person name="Yan L."/>
            <person name="Ni Y."/>
        </authorList>
    </citation>
    <scope>NUCLEOTIDE SEQUENCE [LARGE SCALE GENOMIC DNA]</scope>
    <source>
        <strain evidence="1 2">XJFY6S-08</strain>
    </source>
</reference>
<dbReference type="AlphaFoldDB" id="A0A7T4WE58"/>
<proteinExistence type="predicted"/>
<evidence type="ECO:0000313" key="1">
    <source>
        <dbReference type="EMBL" id="QQD72957.1"/>
    </source>
</evidence>
<organism evidence="1 2">
    <name type="scientific">Acidithiobacillus ferrivorans</name>
    <dbReference type="NCBI Taxonomy" id="160808"/>
    <lineage>
        <taxon>Bacteria</taxon>
        <taxon>Pseudomonadati</taxon>
        <taxon>Pseudomonadota</taxon>
        <taxon>Acidithiobacillia</taxon>
        <taxon>Acidithiobacillales</taxon>
        <taxon>Acidithiobacillaceae</taxon>
        <taxon>Acidithiobacillus</taxon>
    </lineage>
</organism>
<name>A0A7T4WE58_9PROT</name>
<dbReference type="EMBL" id="CP059488">
    <property type="protein sequence ID" value="QQD72957.1"/>
    <property type="molecule type" value="Genomic_DNA"/>
</dbReference>
<sequence>MKANNIQNSQIADDPPLPTFWGEIRNFFTGLPDRWSQDTGLAHIDRPAECHKNITEEEGLPTLSGLIGSFCASHLDSFDSAAEMISDPTSFDGYMFGVGPFNGFSKSDDD</sequence>
<protein>
    <submittedName>
        <fullName evidence="1">Uncharacterized protein</fullName>
    </submittedName>
</protein>
<accession>A0A7T4WE58</accession>
<dbReference type="Proteomes" id="UP000595420">
    <property type="component" value="Chromosome"/>
</dbReference>
<evidence type="ECO:0000313" key="2">
    <source>
        <dbReference type="Proteomes" id="UP000595420"/>
    </source>
</evidence>
<dbReference type="RefSeq" id="WP_198660702.1">
    <property type="nucleotide sequence ID" value="NZ_CP059488.1"/>
</dbReference>
<gene>
    <name evidence="1" type="ORF">H2515_01045</name>
</gene>